<dbReference type="RefSeq" id="WP_104762586.1">
    <property type="nucleotide sequence ID" value="NZ_FZPM01000005.1"/>
</dbReference>
<evidence type="ECO:0000313" key="3">
    <source>
        <dbReference type="Proteomes" id="UP000256424"/>
    </source>
</evidence>
<dbReference type="InterPro" id="IPR006342">
    <property type="entry name" value="FkbM_mtfrase"/>
</dbReference>
<keyword evidence="2" id="KW-0808">Transferase</keyword>
<dbReference type="SUPFAM" id="SSF53335">
    <property type="entry name" value="S-adenosyl-L-methionine-dependent methyltransferases"/>
    <property type="match status" value="1"/>
</dbReference>
<sequence>MQILSKETHNIYRVTKLLGIPFVTRIKNVMPLGKTEYIYKVFGLPVYRRVTPSIATNLSTIQFKLQKIESLLNMLWLSKMQNQIFSGQLGQDAVAYSILRDKKEGFFVDIGAHDGISINNTYLFERLGWKGFCVEANPHTFEILRQNRQCDVYNFAVFSKNIGMTNLVVSNSDCSVLDTLEINLTQEHQKRMQGYGTLESISVSSITLNEIMQNYPDISHIDFLSLDVEGGELDVLYGIDFSKYSFGVMTIEHNYTESQEKIIQFLRENGYRVLMQNGFDMVFVRDLQIQFGY</sequence>
<keyword evidence="3" id="KW-1185">Reference proteome</keyword>
<comment type="caution">
    <text evidence="2">The sequence shown here is derived from an EMBL/GenBank/DDBJ whole genome shotgun (WGS) entry which is preliminary data.</text>
</comment>
<dbReference type="GO" id="GO:0016197">
    <property type="term" value="P:endosomal transport"/>
    <property type="evidence" value="ECO:0007669"/>
    <property type="project" value="TreeGrafter"/>
</dbReference>
<accession>A0A3D8JA54</accession>
<dbReference type="GO" id="GO:0008168">
    <property type="term" value="F:methyltransferase activity"/>
    <property type="evidence" value="ECO:0007669"/>
    <property type="project" value="UniProtKB-KW"/>
</dbReference>
<gene>
    <name evidence="2" type="ORF">CQA66_00790</name>
</gene>
<dbReference type="GO" id="GO:0005886">
    <property type="term" value="C:plasma membrane"/>
    <property type="evidence" value="ECO:0007669"/>
    <property type="project" value="TreeGrafter"/>
</dbReference>
<feature type="domain" description="Methyltransferase FkbM" evidence="1">
    <location>
        <begin position="109"/>
        <end position="273"/>
    </location>
</feature>
<dbReference type="EMBL" id="NXLW01000001">
    <property type="protein sequence ID" value="RDU73754.1"/>
    <property type="molecule type" value="Genomic_DNA"/>
</dbReference>
<dbReference type="OrthoDB" id="9810122at2"/>
<name>A0A3D8JA54_9HELI</name>
<dbReference type="InterPro" id="IPR029063">
    <property type="entry name" value="SAM-dependent_MTases_sf"/>
</dbReference>
<dbReference type="GO" id="GO:0005737">
    <property type="term" value="C:cytoplasm"/>
    <property type="evidence" value="ECO:0007669"/>
    <property type="project" value="GOC"/>
</dbReference>
<dbReference type="InterPro" id="IPR053202">
    <property type="entry name" value="EGF_Rcpt_Signaling_Reg"/>
</dbReference>
<dbReference type="GO" id="GO:0032259">
    <property type="term" value="P:methylation"/>
    <property type="evidence" value="ECO:0007669"/>
    <property type="project" value="UniProtKB-KW"/>
</dbReference>
<proteinExistence type="predicted"/>
<dbReference type="Gene3D" id="3.40.50.150">
    <property type="entry name" value="Vaccinia Virus protein VP39"/>
    <property type="match status" value="1"/>
</dbReference>
<protein>
    <submittedName>
        <fullName evidence="2">FkbM family methyltransferase</fullName>
    </submittedName>
</protein>
<dbReference type="GO" id="GO:0006888">
    <property type="term" value="P:endoplasmic reticulum to Golgi vesicle-mediated transport"/>
    <property type="evidence" value="ECO:0007669"/>
    <property type="project" value="TreeGrafter"/>
</dbReference>
<organism evidence="2 3">
    <name type="scientific">Helicobacter aurati</name>
    <dbReference type="NCBI Taxonomy" id="137778"/>
    <lineage>
        <taxon>Bacteria</taxon>
        <taxon>Pseudomonadati</taxon>
        <taxon>Campylobacterota</taxon>
        <taxon>Epsilonproteobacteria</taxon>
        <taxon>Campylobacterales</taxon>
        <taxon>Helicobacteraceae</taxon>
        <taxon>Helicobacter</taxon>
    </lineage>
</organism>
<dbReference type="AlphaFoldDB" id="A0A3D8JA54"/>
<dbReference type="NCBIfam" id="TIGR01444">
    <property type="entry name" value="fkbM_fam"/>
    <property type="match status" value="1"/>
</dbReference>
<dbReference type="Proteomes" id="UP000256424">
    <property type="component" value="Unassembled WGS sequence"/>
</dbReference>
<dbReference type="Pfam" id="PF05050">
    <property type="entry name" value="Methyltransf_21"/>
    <property type="match status" value="1"/>
</dbReference>
<dbReference type="PANTHER" id="PTHR34009">
    <property type="entry name" value="PROTEIN STAR"/>
    <property type="match status" value="1"/>
</dbReference>
<reference evidence="2 3" key="1">
    <citation type="submission" date="2018-04" db="EMBL/GenBank/DDBJ databases">
        <title>Novel Campyloabacter and Helicobacter Species and Strains.</title>
        <authorList>
            <person name="Mannion A.J."/>
            <person name="Shen Z."/>
            <person name="Fox J.G."/>
        </authorList>
    </citation>
    <scope>NUCLEOTIDE SEQUENCE [LARGE SCALE GENOMIC DNA]</scope>
    <source>
        <strain evidence="2 3">MIT 97-5075</strain>
    </source>
</reference>
<dbReference type="PANTHER" id="PTHR34009:SF2">
    <property type="entry name" value="PROTEIN STAR"/>
    <property type="match status" value="1"/>
</dbReference>
<evidence type="ECO:0000313" key="2">
    <source>
        <dbReference type="EMBL" id="RDU73754.1"/>
    </source>
</evidence>
<evidence type="ECO:0000259" key="1">
    <source>
        <dbReference type="Pfam" id="PF05050"/>
    </source>
</evidence>
<keyword evidence="2" id="KW-0489">Methyltransferase</keyword>